<protein>
    <submittedName>
        <fullName evidence="3">Rap1a/Tai family immunity protein</fullName>
    </submittedName>
</protein>
<feature type="domain" description="Rap1a immunity protein" evidence="2">
    <location>
        <begin position="32"/>
        <end position="99"/>
    </location>
</feature>
<keyword evidence="1" id="KW-0732">Signal</keyword>
<organism evidence="3 4">
    <name type="scientific">Enterobacter wuhouensis</name>
    <dbReference type="NCBI Taxonomy" id="2529381"/>
    <lineage>
        <taxon>Bacteria</taxon>
        <taxon>Pseudomonadati</taxon>
        <taxon>Pseudomonadota</taxon>
        <taxon>Gammaproteobacteria</taxon>
        <taxon>Enterobacterales</taxon>
        <taxon>Enterobacteriaceae</taxon>
        <taxon>Enterobacter</taxon>
    </lineage>
</organism>
<dbReference type="InterPro" id="IPR041238">
    <property type="entry name" value="Rap1a"/>
</dbReference>
<evidence type="ECO:0000259" key="2">
    <source>
        <dbReference type="Pfam" id="PF18602"/>
    </source>
</evidence>
<evidence type="ECO:0000313" key="4">
    <source>
        <dbReference type="Proteomes" id="UP001330482"/>
    </source>
</evidence>
<dbReference type="Gene3D" id="1.10.890.40">
    <property type="match status" value="1"/>
</dbReference>
<sequence>MNKNKFLACHIILFISFGANAYLVDGSMLLSDYEKRKPAAIGYIEGVSDMGNRSIFCIPAGTGTSQLKKVAFEYLTTTENIKKPAAHLVSKAFTEAFPCSESASPQV</sequence>
<feature type="signal peptide" evidence="1">
    <location>
        <begin position="1"/>
        <end position="21"/>
    </location>
</feature>
<proteinExistence type="predicted"/>
<reference evidence="3 4" key="1">
    <citation type="submission" date="2024-01" db="EMBL/GenBank/DDBJ databases">
        <title>AV1 has a protective and therapeutic effect against plant viruses.</title>
        <authorList>
            <person name="Wang F."/>
        </authorList>
    </citation>
    <scope>NUCLEOTIDE SEQUENCE [LARGE SCALE GENOMIC DNA]</scope>
    <source>
        <strain evidence="3 4">AV1</strain>
    </source>
</reference>
<evidence type="ECO:0000313" key="3">
    <source>
        <dbReference type="EMBL" id="WRW31691.1"/>
    </source>
</evidence>
<dbReference type="Proteomes" id="UP001330482">
    <property type="component" value="Chromosome"/>
</dbReference>
<feature type="chain" id="PRO_5047510807" evidence="1">
    <location>
        <begin position="22"/>
        <end position="107"/>
    </location>
</feature>
<name>A0ABZ1DK86_9ENTR</name>
<accession>A0ABZ1DK86</accession>
<dbReference type="RefSeq" id="WP_326469294.1">
    <property type="nucleotide sequence ID" value="NZ_CP142124.1"/>
</dbReference>
<keyword evidence="4" id="KW-1185">Reference proteome</keyword>
<evidence type="ECO:0000256" key="1">
    <source>
        <dbReference type="SAM" id="SignalP"/>
    </source>
</evidence>
<dbReference type="EMBL" id="CP142124">
    <property type="protein sequence ID" value="WRW31691.1"/>
    <property type="molecule type" value="Genomic_DNA"/>
</dbReference>
<dbReference type="Pfam" id="PF18602">
    <property type="entry name" value="Rap1a"/>
    <property type="match status" value="1"/>
</dbReference>
<gene>
    <name evidence="3" type="ORF">VPX56_00705</name>
</gene>